<dbReference type="InterPro" id="IPR005119">
    <property type="entry name" value="LysR_subst-bd"/>
</dbReference>
<dbReference type="Gene3D" id="1.10.10.10">
    <property type="entry name" value="Winged helix-like DNA-binding domain superfamily/Winged helix DNA-binding domain"/>
    <property type="match status" value="1"/>
</dbReference>
<evidence type="ECO:0000313" key="6">
    <source>
        <dbReference type="EMBL" id="KQH84662.1"/>
    </source>
</evidence>
<keyword evidence="2" id="KW-0805">Transcription regulation</keyword>
<dbReference type="InterPro" id="IPR036388">
    <property type="entry name" value="WH-like_DNA-bd_sf"/>
</dbReference>
<dbReference type="InterPro" id="IPR050389">
    <property type="entry name" value="LysR-type_TF"/>
</dbReference>
<dbReference type="InterPro" id="IPR000847">
    <property type="entry name" value="LysR_HTH_N"/>
</dbReference>
<keyword evidence="4" id="KW-0804">Transcription</keyword>
<proteinExistence type="inferred from homology"/>
<evidence type="ECO:0000256" key="4">
    <source>
        <dbReference type="ARBA" id="ARBA00023163"/>
    </source>
</evidence>
<dbReference type="PANTHER" id="PTHR30118">
    <property type="entry name" value="HTH-TYPE TRANSCRIPTIONAL REGULATOR LEUO-RELATED"/>
    <property type="match status" value="1"/>
</dbReference>
<dbReference type="Pfam" id="PF03466">
    <property type="entry name" value="LysR_substrate"/>
    <property type="match status" value="1"/>
</dbReference>
<dbReference type="PRINTS" id="PR00039">
    <property type="entry name" value="HTHLYSR"/>
</dbReference>
<dbReference type="PANTHER" id="PTHR30118:SF15">
    <property type="entry name" value="TRANSCRIPTIONAL REGULATORY PROTEIN"/>
    <property type="match status" value="1"/>
</dbReference>
<evidence type="ECO:0000256" key="1">
    <source>
        <dbReference type="ARBA" id="ARBA00009437"/>
    </source>
</evidence>
<evidence type="ECO:0000256" key="3">
    <source>
        <dbReference type="ARBA" id="ARBA00023125"/>
    </source>
</evidence>
<dbReference type="Pfam" id="PF00126">
    <property type="entry name" value="HTH_1"/>
    <property type="match status" value="1"/>
</dbReference>
<dbReference type="GO" id="GO:0003677">
    <property type="term" value="F:DNA binding"/>
    <property type="evidence" value="ECO:0007669"/>
    <property type="project" value="UniProtKB-KW"/>
</dbReference>
<reference evidence="6 7" key="1">
    <citation type="submission" date="2015-08" db="EMBL/GenBank/DDBJ databases">
        <title>Antibacterial properties of a collection of Vibrionaceae strains.</title>
        <authorList>
            <person name="Giubergia S."/>
        </authorList>
    </citation>
    <scope>NUCLEOTIDE SEQUENCE [LARGE SCALE GENOMIC DNA]</scope>
    <source>
        <strain evidence="6 7">S0821</strain>
    </source>
</reference>
<name>A0A0Q2RKX7_VIBFU</name>
<dbReference type="SUPFAM" id="SSF46785">
    <property type="entry name" value="Winged helix' DNA-binding domain"/>
    <property type="match status" value="1"/>
</dbReference>
<dbReference type="SUPFAM" id="SSF53850">
    <property type="entry name" value="Periplasmic binding protein-like II"/>
    <property type="match status" value="1"/>
</dbReference>
<sequence>MNNYKLLPALMALLETRNLTDAARRLNVTQPAMSKALRLIRDEFQDPILIRDGQQFTLTQRGEQLKERLPALLFQLDQLYLPPQANIQHCDRSFRLAFNSFISMDILPALCAELYEKAPQAGIQTSLWQNAPLSELGETNFDLLGTLAVTVPENLYGKRLASDHYVICCCQTNEIATHGMSLEHYFSARHILVSDLHEETRQVDNLFRQHKKQRRIFATLPSLRLALETVIGTHCLVTVPLHIAAQYAKRYPLAVLSAPFELATHNYYLLWHAKFQNDDEHRWFRELCFAHLQRDFQAKLALGSALITSSN</sequence>
<dbReference type="Gene3D" id="3.40.190.10">
    <property type="entry name" value="Periplasmic binding protein-like II"/>
    <property type="match status" value="2"/>
</dbReference>
<keyword evidence="7" id="KW-1185">Reference proteome</keyword>
<dbReference type="RefSeq" id="WP_055466770.1">
    <property type="nucleotide sequence ID" value="NZ_CAWQRI010000078.1"/>
</dbReference>
<dbReference type="Proteomes" id="UP000051221">
    <property type="component" value="Unassembled WGS sequence"/>
</dbReference>
<evidence type="ECO:0000259" key="5">
    <source>
        <dbReference type="PROSITE" id="PS50931"/>
    </source>
</evidence>
<keyword evidence="3" id="KW-0238">DNA-binding</keyword>
<dbReference type="CDD" id="cd08417">
    <property type="entry name" value="PBP2_Nitroaromatics_like"/>
    <property type="match status" value="1"/>
</dbReference>
<dbReference type="EMBL" id="LKHS01000017">
    <property type="protein sequence ID" value="KQH84662.1"/>
    <property type="molecule type" value="Genomic_DNA"/>
</dbReference>
<accession>A0A0Q2RKX7</accession>
<dbReference type="AlphaFoldDB" id="A0A0Q2RKX7"/>
<feature type="domain" description="HTH lysR-type" evidence="5">
    <location>
        <begin position="1"/>
        <end position="59"/>
    </location>
</feature>
<evidence type="ECO:0000256" key="2">
    <source>
        <dbReference type="ARBA" id="ARBA00023015"/>
    </source>
</evidence>
<protein>
    <submittedName>
        <fullName evidence="6">Transcriptional regulator</fullName>
    </submittedName>
</protein>
<organism evidence="6 7">
    <name type="scientific">Vibrio furnissii</name>
    <dbReference type="NCBI Taxonomy" id="29494"/>
    <lineage>
        <taxon>Bacteria</taxon>
        <taxon>Pseudomonadati</taxon>
        <taxon>Pseudomonadota</taxon>
        <taxon>Gammaproteobacteria</taxon>
        <taxon>Vibrionales</taxon>
        <taxon>Vibrionaceae</taxon>
        <taxon>Vibrio</taxon>
    </lineage>
</organism>
<evidence type="ECO:0000313" key="7">
    <source>
        <dbReference type="Proteomes" id="UP000051221"/>
    </source>
</evidence>
<comment type="caution">
    <text evidence="6">The sequence shown here is derived from an EMBL/GenBank/DDBJ whole genome shotgun (WGS) entry which is preliminary data.</text>
</comment>
<dbReference type="InterPro" id="IPR036390">
    <property type="entry name" value="WH_DNA-bd_sf"/>
</dbReference>
<gene>
    <name evidence="6" type="ORF">AMR76_17835</name>
</gene>
<dbReference type="PROSITE" id="PS50931">
    <property type="entry name" value="HTH_LYSR"/>
    <property type="match status" value="1"/>
</dbReference>
<dbReference type="GO" id="GO:0003700">
    <property type="term" value="F:DNA-binding transcription factor activity"/>
    <property type="evidence" value="ECO:0007669"/>
    <property type="project" value="InterPro"/>
</dbReference>
<comment type="similarity">
    <text evidence="1">Belongs to the LysR transcriptional regulatory family.</text>
</comment>
<dbReference type="InParanoid" id="A0A0Q2RKX7"/>
<dbReference type="InterPro" id="IPR037402">
    <property type="entry name" value="YidZ_PBP2"/>
</dbReference>